<feature type="region of interest" description="Disordered" evidence="1">
    <location>
        <begin position="1"/>
        <end position="32"/>
    </location>
</feature>
<dbReference type="EMBL" id="JASPKY010000046">
    <property type="protein sequence ID" value="KAK9745710.1"/>
    <property type="molecule type" value="Genomic_DNA"/>
</dbReference>
<sequence length="94" mass="10457">METNSISQTVNLDEDNLKGDGEGNNSTKVLEQSNTGWKTATYKKTNKRKSIIGRKQGATIQGVPKMTGQGRIKLTKGSQLLVESKVLQYRAFRR</sequence>
<comment type="caution">
    <text evidence="2">The sequence shown here is derived from an EMBL/GenBank/DDBJ whole genome shotgun (WGS) entry which is preliminary data.</text>
</comment>
<dbReference type="Proteomes" id="UP001458880">
    <property type="component" value="Unassembled WGS sequence"/>
</dbReference>
<reference evidence="2 3" key="1">
    <citation type="journal article" date="2024" name="BMC Genomics">
        <title>De novo assembly and annotation of Popillia japonica's genome with initial clues to its potential as an invasive pest.</title>
        <authorList>
            <person name="Cucini C."/>
            <person name="Boschi S."/>
            <person name="Funari R."/>
            <person name="Cardaioli E."/>
            <person name="Iannotti N."/>
            <person name="Marturano G."/>
            <person name="Paoli F."/>
            <person name="Bruttini M."/>
            <person name="Carapelli A."/>
            <person name="Frati F."/>
            <person name="Nardi F."/>
        </authorList>
    </citation>
    <scope>NUCLEOTIDE SEQUENCE [LARGE SCALE GENOMIC DNA]</scope>
    <source>
        <strain evidence="2">DMR45628</strain>
    </source>
</reference>
<dbReference type="AlphaFoldDB" id="A0AAW1MEF1"/>
<feature type="compositionally biased region" description="Polar residues" evidence="1">
    <location>
        <begin position="1"/>
        <end position="11"/>
    </location>
</feature>
<evidence type="ECO:0000313" key="3">
    <source>
        <dbReference type="Proteomes" id="UP001458880"/>
    </source>
</evidence>
<organism evidence="2 3">
    <name type="scientific">Popillia japonica</name>
    <name type="common">Japanese beetle</name>
    <dbReference type="NCBI Taxonomy" id="7064"/>
    <lineage>
        <taxon>Eukaryota</taxon>
        <taxon>Metazoa</taxon>
        <taxon>Ecdysozoa</taxon>
        <taxon>Arthropoda</taxon>
        <taxon>Hexapoda</taxon>
        <taxon>Insecta</taxon>
        <taxon>Pterygota</taxon>
        <taxon>Neoptera</taxon>
        <taxon>Endopterygota</taxon>
        <taxon>Coleoptera</taxon>
        <taxon>Polyphaga</taxon>
        <taxon>Scarabaeiformia</taxon>
        <taxon>Scarabaeidae</taxon>
        <taxon>Rutelinae</taxon>
        <taxon>Popillia</taxon>
    </lineage>
</organism>
<keyword evidence="3" id="KW-1185">Reference proteome</keyword>
<gene>
    <name evidence="2" type="ORF">QE152_g6697</name>
</gene>
<evidence type="ECO:0000256" key="1">
    <source>
        <dbReference type="SAM" id="MobiDB-lite"/>
    </source>
</evidence>
<proteinExistence type="predicted"/>
<protein>
    <submittedName>
        <fullName evidence="2">Uncharacterized protein</fullName>
    </submittedName>
</protein>
<name>A0AAW1MEF1_POPJA</name>
<evidence type="ECO:0000313" key="2">
    <source>
        <dbReference type="EMBL" id="KAK9745710.1"/>
    </source>
</evidence>
<feature type="compositionally biased region" description="Polar residues" evidence="1">
    <location>
        <begin position="23"/>
        <end position="32"/>
    </location>
</feature>
<accession>A0AAW1MEF1</accession>